<evidence type="ECO:0000256" key="1">
    <source>
        <dbReference type="SAM" id="SignalP"/>
    </source>
</evidence>
<comment type="caution">
    <text evidence="2">The sequence shown here is derived from an EMBL/GenBank/DDBJ whole genome shotgun (WGS) entry which is preliminary data.</text>
</comment>
<keyword evidence="3" id="KW-1185">Reference proteome</keyword>
<protein>
    <submittedName>
        <fullName evidence="2">Uncharacterized protein</fullName>
    </submittedName>
</protein>
<proteinExistence type="predicted"/>
<accession>A0AAP0M5Z8</accession>
<keyword evidence="1" id="KW-0732">Signal</keyword>
<evidence type="ECO:0000313" key="3">
    <source>
        <dbReference type="Proteomes" id="UP001428341"/>
    </source>
</evidence>
<evidence type="ECO:0000313" key="2">
    <source>
        <dbReference type="EMBL" id="KAK9198662.1"/>
    </source>
</evidence>
<name>A0AAP0M5Z8_9ROSI</name>
<feature type="signal peptide" evidence="1">
    <location>
        <begin position="1"/>
        <end position="16"/>
    </location>
</feature>
<gene>
    <name evidence="2" type="ORF">WN944_013848</name>
</gene>
<sequence>MLLLMLLFLTFVFTLCLHFPFCFLENEKRTTLSTTVSTKRFVLC</sequence>
<dbReference type="Proteomes" id="UP001428341">
    <property type="component" value="Unassembled WGS sequence"/>
</dbReference>
<dbReference type="EMBL" id="JBCGBO010000005">
    <property type="protein sequence ID" value="KAK9198662.1"/>
    <property type="molecule type" value="Genomic_DNA"/>
</dbReference>
<feature type="chain" id="PRO_5043010326" evidence="1">
    <location>
        <begin position="17"/>
        <end position="44"/>
    </location>
</feature>
<organism evidence="2 3">
    <name type="scientific">Citrus x changshan-huyou</name>
    <dbReference type="NCBI Taxonomy" id="2935761"/>
    <lineage>
        <taxon>Eukaryota</taxon>
        <taxon>Viridiplantae</taxon>
        <taxon>Streptophyta</taxon>
        <taxon>Embryophyta</taxon>
        <taxon>Tracheophyta</taxon>
        <taxon>Spermatophyta</taxon>
        <taxon>Magnoliopsida</taxon>
        <taxon>eudicotyledons</taxon>
        <taxon>Gunneridae</taxon>
        <taxon>Pentapetalae</taxon>
        <taxon>rosids</taxon>
        <taxon>malvids</taxon>
        <taxon>Sapindales</taxon>
        <taxon>Rutaceae</taxon>
        <taxon>Aurantioideae</taxon>
        <taxon>Citrus</taxon>
    </lineage>
</organism>
<dbReference type="AlphaFoldDB" id="A0AAP0M5Z8"/>
<reference evidence="2 3" key="1">
    <citation type="submission" date="2024-05" db="EMBL/GenBank/DDBJ databases">
        <title>Haplotype-resolved chromosome-level genome assembly of Huyou (Citrus changshanensis).</title>
        <authorList>
            <person name="Miao C."/>
            <person name="Chen W."/>
            <person name="Wu Y."/>
            <person name="Wang L."/>
            <person name="Zhao S."/>
            <person name="Grierson D."/>
            <person name="Xu C."/>
            <person name="Chen K."/>
        </authorList>
    </citation>
    <scope>NUCLEOTIDE SEQUENCE [LARGE SCALE GENOMIC DNA]</scope>
    <source>
        <strain evidence="2">01-14</strain>
        <tissue evidence="2">Leaf</tissue>
    </source>
</reference>